<dbReference type="PANTHER" id="PTHR43283:SF7">
    <property type="entry name" value="BETA-LACTAMASE-RELATED DOMAIN-CONTAINING PROTEIN"/>
    <property type="match status" value="1"/>
</dbReference>
<dbReference type="Gene3D" id="3.40.710.10">
    <property type="entry name" value="DD-peptidase/beta-lactamase superfamily"/>
    <property type="match status" value="1"/>
</dbReference>
<dbReference type="STRING" id="1193713.GCA_001636315_03912"/>
<evidence type="ECO:0000313" key="2">
    <source>
        <dbReference type="EMBL" id="AZU60996.1"/>
    </source>
</evidence>
<proteinExistence type="predicted"/>
<dbReference type="InterPro" id="IPR050789">
    <property type="entry name" value="Diverse_Enzym_Activities"/>
</dbReference>
<dbReference type="Proteomes" id="UP000282892">
    <property type="component" value="Chromosome"/>
</dbReference>
<reference evidence="2 3" key="1">
    <citation type="submission" date="2017-07" db="EMBL/GenBank/DDBJ databases">
        <title>The complete genome sequence of Bacillus mesonae strain H20-5, an efficient strain improving plant abiotic stress resistance.</title>
        <authorList>
            <person name="Kim S.Y."/>
            <person name="Song H."/>
            <person name="Sang M.K."/>
            <person name="Weon H.-Y."/>
            <person name="Song J."/>
        </authorList>
    </citation>
    <scope>NUCLEOTIDE SEQUENCE [LARGE SCALE GENOMIC DNA]</scope>
    <source>
        <strain evidence="2 3">H20-5</strain>
    </source>
</reference>
<dbReference type="Pfam" id="PF00144">
    <property type="entry name" value="Beta-lactamase"/>
    <property type="match status" value="1"/>
</dbReference>
<evidence type="ECO:0000259" key="1">
    <source>
        <dbReference type="Pfam" id="PF00144"/>
    </source>
</evidence>
<dbReference type="KEGG" id="nmk:CHR53_06880"/>
<keyword evidence="3" id="KW-1185">Reference proteome</keyword>
<dbReference type="RefSeq" id="WP_127485773.1">
    <property type="nucleotide sequence ID" value="NZ_CP022572.1"/>
</dbReference>
<dbReference type="OrthoDB" id="2356735at2"/>
<dbReference type="PANTHER" id="PTHR43283">
    <property type="entry name" value="BETA-LACTAMASE-RELATED"/>
    <property type="match status" value="1"/>
</dbReference>
<name>A0A3T0HV84_9BACI</name>
<dbReference type="InterPro" id="IPR012338">
    <property type="entry name" value="Beta-lactam/transpept-like"/>
</dbReference>
<dbReference type="EMBL" id="CP022572">
    <property type="protein sequence ID" value="AZU60996.1"/>
    <property type="molecule type" value="Genomic_DNA"/>
</dbReference>
<accession>A0A3T0HV84</accession>
<evidence type="ECO:0000313" key="3">
    <source>
        <dbReference type="Proteomes" id="UP000282892"/>
    </source>
</evidence>
<dbReference type="AlphaFoldDB" id="A0A3T0HV84"/>
<sequence length="337" mass="38223">MMLDRKLNNRFASVVTHVKNTAQALDCSGASVMIIHNDKVVCEEYWGKHSKDPNARPIQEDSQFHIASVRKSYIGFAAASAVFNGFIDSIDDPVTKYLSFTNEEFLKKITIRHLLTHTHGLNTIDGKLIREFAPGQSWAYRDINIELLTQIIKNSTGKTIAQILNEEVFKPLGFRETGWYDEPNEKLVQVIKEQNDKFWSKSKGADGDKKNMYVSARELSYWGYIHLRQGFIDGKQMVSKEILKLATTLQSPKLLNTDLPHNGFLWFVKELPAKRTEIGDLVPKGAYQILGYTNVALLVIPKHDIVAVRMFNRFGSTPGYDYLSDIRGFGDVVSECV</sequence>
<organism evidence="2 3">
    <name type="scientific">Neobacillus mesonae</name>
    <dbReference type="NCBI Taxonomy" id="1193713"/>
    <lineage>
        <taxon>Bacteria</taxon>
        <taxon>Bacillati</taxon>
        <taxon>Bacillota</taxon>
        <taxon>Bacilli</taxon>
        <taxon>Bacillales</taxon>
        <taxon>Bacillaceae</taxon>
        <taxon>Neobacillus</taxon>
    </lineage>
</organism>
<protein>
    <recommendedName>
        <fullName evidence="1">Beta-lactamase-related domain-containing protein</fullName>
    </recommendedName>
</protein>
<gene>
    <name evidence="2" type="ORF">CHR53_06880</name>
</gene>
<dbReference type="InterPro" id="IPR001466">
    <property type="entry name" value="Beta-lactam-related"/>
</dbReference>
<dbReference type="SUPFAM" id="SSF56601">
    <property type="entry name" value="beta-lactamase/transpeptidase-like"/>
    <property type="match status" value="1"/>
</dbReference>
<feature type="domain" description="Beta-lactamase-related" evidence="1">
    <location>
        <begin position="22"/>
        <end position="320"/>
    </location>
</feature>